<evidence type="ECO:0000256" key="4">
    <source>
        <dbReference type="ARBA" id="ARBA00022722"/>
    </source>
</evidence>
<evidence type="ECO:0000256" key="10">
    <source>
        <dbReference type="PROSITE-ProRule" id="PRU01389"/>
    </source>
</evidence>
<evidence type="ECO:0000256" key="7">
    <source>
        <dbReference type="ARBA" id="ARBA00022801"/>
    </source>
</evidence>
<feature type="region of interest" description="Disordered" evidence="11">
    <location>
        <begin position="568"/>
        <end position="608"/>
    </location>
</feature>
<feature type="compositionally biased region" description="Acidic residues" evidence="11">
    <location>
        <begin position="131"/>
        <end position="150"/>
    </location>
</feature>
<sequence>MSEAKFRKNDLYVYDLSGEVRTSLHLMSFDQNLNECDAVAVEPSILDAIPIESKIVKVDQSANKFHCNACNLDFENQLIQRKHYQAEFHTLNIKRSLRNLPPITYDEYDTSQKKYDPQEETSLTDIKETSEESSDDGSDSTESETDEEFENEFNEKINIFDDLSSSKTVSHLSTKSSQIYYKSNLLADTEAFGIYKNIFSLKQLDHPTSAINSWNEDLEYSSNAISALFMIGGGHFAGAIVSHQRMKIGSNFNRGKNSKDSLQEHAVIFLEHKTFHRYTTRRKQGGSQSAMDNAKGKANSAGSTLRRYNEAALKTDVQSLLKEWQPYLEKCENIYIRARNANDRRLFIEEPSTLDKHDARIKSFPFTTNRPTIHELKKAWCELTYLKTVPKPKPEPVKKTEVKKEVSKTEAPKQDRALQELSPEEKHTEELVSLLKKGRAPLLIAYLRKSKVDVNVKLEPESKYMYTPTMLHYASQNGHKRMINVLLSNLRSDPRIKNIHGRTAYDLSKNETIRQEFQIARYNLGEHFTNWGESHVGEPLSREEVGEINKMKEENDRKETESLIQKELEAAKERQKLEKEAKRGPGHRLDGGKLVSIEQNLNSLTDEQRRKLMREQRARAAEARLRQNK</sequence>
<dbReference type="HOGENOM" id="CLU_014293_1_1_1"/>
<feature type="compositionally biased region" description="Basic and acidic residues" evidence="11">
    <location>
        <begin position="568"/>
        <end position="591"/>
    </location>
</feature>
<dbReference type="GO" id="GO:0071630">
    <property type="term" value="P:nuclear protein quality control by the ubiquitin-proteasome system"/>
    <property type="evidence" value="ECO:0007669"/>
    <property type="project" value="EnsemblFungi"/>
</dbReference>
<dbReference type="Gene3D" id="1.25.40.20">
    <property type="entry name" value="Ankyrin repeat-containing domain"/>
    <property type="match status" value="1"/>
</dbReference>
<feature type="region of interest" description="Disordered" evidence="11">
    <location>
        <begin position="108"/>
        <end position="150"/>
    </location>
</feature>
<keyword evidence="4 10" id="KW-0540">Nuclease</keyword>
<dbReference type="SUPFAM" id="SSF48403">
    <property type="entry name" value="Ankyrin repeat"/>
    <property type="match status" value="1"/>
</dbReference>
<feature type="region of interest" description="Disordered" evidence="11">
    <location>
        <begin position="282"/>
        <end position="303"/>
    </location>
</feature>
<evidence type="ECO:0000313" key="13">
    <source>
        <dbReference type="EMBL" id="CCF59545.1"/>
    </source>
</evidence>
<evidence type="ECO:0000313" key="14">
    <source>
        <dbReference type="Proteomes" id="UP000005220"/>
    </source>
</evidence>
<dbReference type="OrthoDB" id="429841at2759"/>
<feature type="region of interest" description="Disordered" evidence="11">
    <location>
        <begin position="392"/>
        <end position="424"/>
    </location>
</feature>
<evidence type="ECO:0000256" key="3">
    <source>
        <dbReference type="ARBA" id="ARBA00022490"/>
    </source>
</evidence>
<accession>H2AYY9</accession>
<comment type="subcellular location">
    <subcellularLocation>
        <location evidence="1">Cytoplasm</location>
    </subcellularLocation>
</comment>
<dbReference type="GO" id="GO:0004521">
    <property type="term" value="F:RNA endonuclease activity"/>
    <property type="evidence" value="ECO:0007669"/>
    <property type="project" value="EnsemblFungi"/>
</dbReference>
<reference evidence="13 14" key="1">
    <citation type="journal article" date="2011" name="Proc. Natl. Acad. Sci. U.S.A.">
        <title>Evolutionary erosion of yeast sex chromosomes by mating-type switching accidents.</title>
        <authorList>
            <person name="Gordon J.L."/>
            <person name="Armisen D."/>
            <person name="Proux-Wera E."/>
            <person name="Oheigeartaigh S.S."/>
            <person name="Byrne K.P."/>
            <person name="Wolfe K.H."/>
        </authorList>
    </citation>
    <scope>NUCLEOTIDE SEQUENCE [LARGE SCALE GENOMIC DNA]</scope>
    <source>
        <strain evidence="14">ATCC 22294 / BCRC 22015 / CBS 2517 / CECT 1963 / NBRC 1671 / NRRL Y-8276</strain>
    </source>
</reference>
<dbReference type="PANTHER" id="PTHR16036">
    <property type="entry name" value="ANKYRIN REPEAT AND ZINC FINGER DOMAIN-CONTAINING PROTEIN 1"/>
    <property type="match status" value="1"/>
</dbReference>
<dbReference type="AlphaFoldDB" id="H2AYY9"/>
<dbReference type="InterPro" id="IPR036770">
    <property type="entry name" value="Ankyrin_rpt-contain_sf"/>
</dbReference>
<evidence type="ECO:0000256" key="1">
    <source>
        <dbReference type="ARBA" id="ARBA00004496"/>
    </source>
</evidence>
<dbReference type="EMBL" id="HE650828">
    <property type="protein sequence ID" value="CCF59545.1"/>
    <property type="molecule type" value="Genomic_DNA"/>
</dbReference>
<dbReference type="GO" id="GO:0004045">
    <property type="term" value="F:peptidyl-tRNA hydrolase activity"/>
    <property type="evidence" value="ECO:0007669"/>
    <property type="project" value="EnsemblFungi"/>
</dbReference>
<dbReference type="PROSITE" id="PS00028">
    <property type="entry name" value="ZINC_FINGER_C2H2_1"/>
    <property type="match status" value="1"/>
</dbReference>
<dbReference type="GO" id="GO:0036266">
    <property type="term" value="C:Cdc48p-Npl4p-Vms1p AAA ATPase complex"/>
    <property type="evidence" value="ECO:0007669"/>
    <property type="project" value="EnsemblFungi"/>
</dbReference>
<keyword evidence="7 10" id="KW-0378">Hydrolase</keyword>
<dbReference type="Proteomes" id="UP000005220">
    <property type="component" value="Chromosome 8"/>
</dbReference>
<evidence type="ECO:0000256" key="5">
    <source>
        <dbReference type="ARBA" id="ARBA00022737"/>
    </source>
</evidence>
<dbReference type="KEGG" id="kaf:KAFR_0H01350"/>
<dbReference type="Pfam" id="PF13857">
    <property type="entry name" value="Ank_5"/>
    <property type="match status" value="1"/>
</dbReference>
<comment type="similarity">
    <text evidence="2 10">Belongs to the ANKZF1/VMS1 family.</text>
</comment>
<gene>
    <name evidence="13" type="primary">KAFR0H01350</name>
    <name evidence="13" type="ORF">KAFR_0H01350</name>
</gene>
<feature type="domain" description="VLRF1" evidence="12">
    <location>
        <begin position="222"/>
        <end position="386"/>
    </location>
</feature>
<dbReference type="eggNOG" id="KOG2505">
    <property type="taxonomic scope" value="Eukaryota"/>
</dbReference>
<dbReference type="PROSITE" id="PS52044">
    <property type="entry name" value="VLRF1"/>
    <property type="match status" value="1"/>
</dbReference>
<keyword evidence="6 10" id="KW-0255">Endonuclease</keyword>
<keyword evidence="3 10" id="KW-0963">Cytoplasm</keyword>
<dbReference type="GO" id="GO:0072671">
    <property type="term" value="P:mitochondria-associated ubiquitin-dependent protein catabolic process"/>
    <property type="evidence" value="ECO:0007669"/>
    <property type="project" value="EnsemblFungi"/>
</dbReference>
<dbReference type="GeneID" id="13887542"/>
<protein>
    <recommendedName>
        <fullName evidence="12">VLRF1 domain-containing protein</fullName>
    </recommendedName>
</protein>
<evidence type="ECO:0000256" key="8">
    <source>
        <dbReference type="ARBA" id="ARBA00023043"/>
    </source>
</evidence>
<evidence type="ECO:0000256" key="9">
    <source>
        <dbReference type="ARBA" id="ARBA00023054"/>
    </source>
</evidence>
<keyword evidence="5" id="KW-0677">Repeat</keyword>
<name>H2AYY9_KAZAF</name>
<dbReference type="InterPro" id="IPR047139">
    <property type="entry name" value="ANKZ1/VMS1"/>
</dbReference>
<organism evidence="13 14">
    <name type="scientific">Kazachstania africana (strain ATCC 22294 / BCRC 22015 / CBS 2517 / CECT 1963 / NBRC 1671 / NRRL Y-8276)</name>
    <name type="common">Yeast</name>
    <name type="synonym">Kluyveromyces africanus</name>
    <dbReference type="NCBI Taxonomy" id="1071382"/>
    <lineage>
        <taxon>Eukaryota</taxon>
        <taxon>Fungi</taxon>
        <taxon>Dikarya</taxon>
        <taxon>Ascomycota</taxon>
        <taxon>Saccharomycotina</taxon>
        <taxon>Saccharomycetes</taxon>
        <taxon>Saccharomycetales</taxon>
        <taxon>Saccharomycetaceae</taxon>
        <taxon>Kazachstania</taxon>
    </lineage>
</organism>
<dbReference type="RefSeq" id="XP_003958680.1">
    <property type="nucleotide sequence ID" value="XM_003958631.1"/>
</dbReference>
<keyword evidence="8" id="KW-0040">ANK repeat</keyword>
<dbReference type="GO" id="GO:0036503">
    <property type="term" value="P:ERAD pathway"/>
    <property type="evidence" value="ECO:0007669"/>
    <property type="project" value="EnsemblFungi"/>
</dbReference>
<dbReference type="FunCoup" id="H2AYY9">
    <property type="interactions" value="211"/>
</dbReference>
<dbReference type="InterPro" id="IPR013087">
    <property type="entry name" value="Znf_C2H2_type"/>
</dbReference>
<dbReference type="STRING" id="1071382.H2AYY9"/>
<dbReference type="GO" id="GO:0072344">
    <property type="term" value="P:rescue of stalled ribosome"/>
    <property type="evidence" value="ECO:0007669"/>
    <property type="project" value="EnsemblFungi"/>
</dbReference>
<evidence type="ECO:0000256" key="2">
    <source>
        <dbReference type="ARBA" id="ARBA00009262"/>
    </source>
</evidence>
<keyword evidence="9" id="KW-0175">Coiled coil</keyword>
<dbReference type="Pfam" id="PF18826">
    <property type="entry name" value="bVLRF1"/>
    <property type="match status" value="1"/>
</dbReference>
<dbReference type="InterPro" id="IPR041175">
    <property type="entry name" value="VLRF1/Vms1"/>
</dbReference>
<keyword evidence="14" id="KW-1185">Reference proteome</keyword>
<evidence type="ECO:0000256" key="11">
    <source>
        <dbReference type="SAM" id="MobiDB-lite"/>
    </source>
</evidence>
<evidence type="ECO:0000256" key="6">
    <source>
        <dbReference type="ARBA" id="ARBA00022759"/>
    </source>
</evidence>
<dbReference type="PANTHER" id="PTHR16036:SF2">
    <property type="entry name" value="TRNA ENDONUCLEASE ANKZF1"/>
    <property type="match status" value="1"/>
</dbReference>
<dbReference type="GO" id="GO:0005789">
    <property type="term" value="C:endoplasmic reticulum membrane"/>
    <property type="evidence" value="ECO:0007669"/>
    <property type="project" value="EnsemblFungi"/>
</dbReference>
<feature type="active site" evidence="10">
    <location>
        <position position="288"/>
    </location>
</feature>
<proteinExistence type="inferred from homology"/>
<dbReference type="GO" id="GO:0005829">
    <property type="term" value="C:cytosol"/>
    <property type="evidence" value="ECO:0007669"/>
    <property type="project" value="EnsemblFungi"/>
</dbReference>
<dbReference type="InterPro" id="IPR002110">
    <property type="entry name" value="Ankyrin_rpt"/>
</dbReference>
<evidence type="ECO:0000259" key="12">
    <source>
        <dbReference type="PROSITE" id="PS52044"/>
    </source>
</evidence>
<comment type="domain">
    <text evidence="10">The VLRF1 domain mediates binding to the 60S ribosomal subunit.</text>
</comment>
<dbReference type="InParanoid" id="H2AYY9"/>